<dbReference type="GO" id="GO:0003735">
    <property type="term" value="F:structural constituent of ribosome"/>
    <property type="evidence" value="ECO:0007669"/>
    <property type="project" value="InterPro"/>
</dbReference>
<dbReference type="EMBL" id="MHNN01000017">
    <property type="protein sequence ID" value="OGZ46006.1"/>
    <property type="molecule type" value="Genomic_DNA"/>
</dbReference>
<dbReference type="NCBIfam" id="TIGR00166">
    <property type="entry name" value="S6"/>
    <property type="match status" value="1"/>
</dbReference>
<dbReference type="STRING" id="1802117.A3J54_02140"/>
<evidence type="ECO:0000313" key="5">
    <source>
        <dbReference type="Proteomes" id="UP000176576"/>
    </source>
</evidence>
<proteinExistence type="inferred from homology"/>
<protein>
    <recommendedName>
        <fullName evidence="2 3">Small ribosomal subunit protein bS6</fullName>
    </recommendedName>
</protein>
<dbReference type="Gene3D" id="3.30.70.60">
    <property type="match status" value="1"/>
</dbReference>
<keyword evidence="3" id="KW-0699">rRNA-binding</keyword>
<dbReference type="InterPro" id="IPR000529">
    <property type="entry name" value="Ribosomal_bS6"/>
</dbReference>
<dbReference type="GO" id="GO:0005840">
    <property type="term" value="C:ribosome"/>
    <property type="evidence" value="ECO:0007669"/>
    <property type="project" value="UniProtKB-KW"/>
</dbReference>
<dbReference type="Proteomes" id="UP000176576">
    <property type="component" value="Unassembled WGS sequence"/>
</dbReference>
<keyword evidence="3 4" id="KW-0689">Ribosomal protein</keyword>
<evidence type="ECO:0000256" key="3">
    <source>
        <dbReference type="HAMAP-Rule" id="MF_00360"/>
    </source>
</evidence>
<dbReference type="SUPFAM" id="SSF54995">
    <property type="entry name" value="Ribosomal protein S6"/>
    <property type="match status" value="1"/>
</dbReference>
<comment type="similarity">
    <text evidence="1 3">Belongs to the bacterial ribosomal protein bS6 family.</text>
</comment>
<dbReference type="GO" id="GO:1990904">
    <property type="term" value="C:ribonucleoprotein complex"/>
    <property type="evidence" value="ECO:0007669"/>
    <property type="project" value="UniProtKB-KW"/>
</dbReference>
<reference evidence="4 5" key="1">
    <citation type="journal article" date="2016" name="Nat. Commun.">
        <title>Thousands of microbial genomes shed light on interconnected biogeochemical processes in an aquifer system.</title>
        <authorList>
            <person name="Anantharaman K."/>
            <person name="Brown C.T."/>
            <person name="Hug L.A."/>
            <person name="Sharon I."/>
            <person name="Castelle C.J."/>
            <person name="Probst A.J."/>
            <person name="Thomas B.C."/>
            <person name="Singh A."/>
            <person name="Wilkins M.J."/>
            <person name="Karaoz U."/>
            <person name="Brodie E.L."/>
            <person name="Williams K.H."/>
            <person name="Hubbard S.S."/>
            <person name="Banfield J.F."/>
        </authorList>
    </citation>
    <scope>NUCLEOTIDE SEQUENCE [LARGE SCALE GENOMIC DNA]</scope>
</reference>
<dbReference type="CDD" id="cd00473">
    <property type="entry name" value="bS6"/>
    <property type="match status" value="1"/>
</dbReference>
<dbReference type="InterPro" id="IPR035980">
    <property type="entry name" value="Ribosomal_bS6_sf"/>
</dbReference>
<comment type="caution">
    <text evidence="4">The sequence shown here is derived from an EMBL/GenBank/DDBJ whole genome shotgun (WGS) entry which is preliminary data.</text>
</comment>
<evidence type="ECO:0000256" key="2">
    <source>
        <dbReference type="ARBA" id="ARBA00035294"/>
    </source>
</evidence>
<name>A0A1G2G6Y3_9BACT</name>
<dbReference type="AlphaFoldDB" id="A0A1G2G6Y3"/>
<accession>A0A1G2G6Y3</accession>
<sequence>MAKEPQLYEIGLLIKPDLSEAEASAELGNVRVEIEKQNGILEHTTDPKLRKLSYPIKKISQAYFAALQFSVVPAHIRAIEKSISLRPNIMRSLALSWTRVPVQHVLKKPIQTRTSETPALYTPVKSKELTEKLDEKELDKKLDEILGQ</sequence>
<dbReference type="InterPro" id="IPR020814">
    <property type="entry name" value="Ribosomal_S6_plastid/chlpt"/>
</dbReference>
<gene>
    <name evidence="3" type="primary">rpsF</name>
    <name evidence="4" type="ORF">A3J54_02140</name>
</gene>
<comment type="function">
    <text evidence="3">Binds together with bS18 to 16S ribosomal RNA.</text>
</comment>
<dbReference type="GO" id="GO:0019843">
    <property type="term" value="F:rRNA binding"/>
    <property type="evidence" value="ECO:0007669"/>
    <property type="project" value="UniProtKB-UniRule"/>
</dbReference>
<evidence type="ECO:0000256" key="1">
    <source>
        <dbReference type="ARBA" id="ARBA00009512"/>
    </source>
</evidence>
<dbReference type="GO" id="GO:0006412">
    <property type="term" value="P:translation"/>
    <property type="evidence" value="ECO:0007669"/>
    <property type="project" value="UniProtKB-UniRule"/>
</dbReference>
<dbReference type="InterPro" id="IPR014717">
    <property type="entry name" value="Transl_elong_EF1B/ribsomal_bS6"/>
</dbReference>
<evidence type="ECO:0000313" key="4">
    <source>
        <dbReference type="EMBL" id="OGZ46006.1"/>
    </source>
</evidence>
<keyword evidence="3" id="KW-0694">RNA-binding</keyword>
<keyword evidence="3" id="KW-0687">Ribonucleoprotein</keyword>
<organism evidence="4 5">
    <name type="scientific">Candidatus Ryanbacteria bacterium RIFCSPHIGHO2_02_FULL_45_13b</name>
    <dbReference type="NCBI Taxonomy" id="1802117"/>
    <lineage>
        <taxon>Bacteria</taxon>
        <taxon>Candidatus Ryaniibacteriota</taxon>
    </lineage>
</organism>
<dbReference type="HAMAP" id="MF_00360">
    <property type="entry name" value="Ribosomal_bS6"/>
    <property type="match status" value="1"/>
</dbReference>
<dbReference type="Pfam" id="PF01250">
    <property type="entry name" value="Ribosomal_S6"/>
    <property type="match status" value="1"/>
</dbReference>